<dbReference type="EnsemblPlants" id="PGSC0003DMT400070253">
    <property type="protein sequence ID" value="PGSC0003DMT400070253"/>
    <property type="gene ID" value="PGSC0003DMG400027317"/>
</dbReference>
<dbReference type="GO" id="GO:0009524">
    <property type="term" value="C:phragmoplast"/>
    <property type="evidence" value="ECO:0000318"/>
    <property type="project" value="GO_Central"/>
</dbReference>
<organism evidence="2 3">
    <name type="scientific">Solanum tuberosum</name>
    <name type="common">Potato</name>
    <dbReference type="NCBI Taxonomy" id="4113"/>
    <lineage>
        <taxon>Eukaryota</taxon>
        <taxon>Viridiplantae</taxon>
        <taxon>Streptophyta</taxon>
        <taxon>Embryophyta</taxon>
        <taxon>Tracheophyta</taxon>
        <taxon>Spermatophyta</taxon>
        <taxon>Magnoliopsida</taxon>
        <taxon>eudicotyledons</taxon>
        <taxon>Gunneridae</taxon>
        <taxon>Pentapetalae</taxon>
        <taxon>asterids</taxon>
        <taxon>lamiids</taxon>
        <taxon>Solanales</taxon>
        <taxon>Solanaceae</taxon>
        <taxon>Solanoideae</taxon>
        <taxon>Solaneae</taxon>
        <taxon>Solanum</taxon>
    </lineage>
</organism>
<evidence type="ECO:0000313" key="2">
    <source>
        <dbReference type="EnsemblPlants" id="PGSC0003DMT400070253"/>
    </source>
</evidence>
<dbReference type="Gramene" id="PGSC0003DMT400070253">
    <property type="protein sequence ID" value="PGSC0003DMT400070253"/>
    <property type="gene ID" value="PGSC0003DMG400027317"/>
</dbReference>
<protein>
    <submittedName>
        <fullName evidence="2">Mitotic checkpoint protein bub3</fullName>
    </submittedName>
</protein>
<evidence type="ECO:0000313" key="3">
    <source>
        <dbReference type="Proteomes" id="UP000011115"/>
    </source>
</evidence>
<dbReference type="GO" id="GO:0005654">
    <property type="term" value="C:nucleoplasm"/>
    <property type="evidence" value="ECO:0000318"/>
    <property type="project" value="GO_Central"/>
</dbReference>
<dbReference type="STRING" id="4113.M1CLW0"/>
<proteinExistence type="predicted"/>
<dbReference type="AlphaFoldDB" id="M1CLW0"/>
<dbReference type="GO" id="GO:1990298">
    <property type="term" value="C:bub1-bub3 complex"/>
    <property type="evidence" value="ECO:0000318"/>
    <property type="project" value="GO_Central"/>
</dbReference>
<reference evidence="2" key="2">
    <citation type="submission" date="2015-06" db="UniProtKB">
        <authorList>
            <consortium name="EnsemblPlants"/>
        </authorList>
    </citation>
    <scope>IDENTIFICATION</scope>
    <source>
        <strain evidence="2">DM1-3 516 R44</strain>
    </source>
</reference>
<dbReference type="GO" id="GO:0007094">
    <property type="term" value="P:mitotic spindle assembly checkpoint signaling"/>
    <property type="evidence" value="ECO:0000318"/>
    <property type="project" value="GO_Central"/>
</dbReference>
<name>M1CLW0_SOLTU</name>
<dbReference type="InterPro" id="IPR015943">
    <property type="entry name" value="WD40/YVTN_repeat-like_dom_sf"/>
</dbReference>
<dbReference type="InParanoid" id="M1CLW0"/>
<dbReference type="HOGENOM" id="CLU_1952636_0_0_1"/>
<dbReference type="Proteomes" id="UP000011115">
    <property type="component" value="Unassembled WGS sequence"/>
</dbReference>
<evidence type="ECO:0000256" key="1">
    <source>
        <dbReference type="SAM" id="MobiDB-lite"/>
    </source>
</evidence>
<dbReference type="PaxDb" id="4113-PGSC0003DMT400070253"/>
<dbReference type="GO" id="GO:0043130">
    <property type="term" value="F:ubiquitin binding"/>
    <property type="evidence" value="ECO:0000318"/>
    <property type="project" value="GO_Central"/>
</dbReference>
<sequence>MTAVQQSAGGQLKISKSQPRTGYPTTVTDHLLGKGCVLSSIEGQVAMEYFDFSEAGHLKNCEPEFLISTPERLQELLSCGAIETSDVSFLYPKFPSRIAALPFRRDGRLLAVASSYTYEEGKKGVDSWL</sequence>
<dbReference type="GO" id="GO:0000776">
    <property type="term" value="C:kinetochore"/>
    <property type="evidence" value="ECO:0000318"/>
    <property type="project" value="GO_Central"/>
</dbReference>
<reference evidence="3" key="1">
    <citation type="journal article" date="2011" name="Nature">
        <title>Genome sequence and analysis of the tuber crop potato.</title>
        <authorList>
            <consortium name="The Potato Genome Sequencing Consortium"/>
        </authorList>
    </citation>
    <scope>NUCLEOTIDE SEQUENCE [LARGE SCALE GENOMIC DNA]</scope>
    <source>
        <strain evidence="3">cv. DM1-3 516 R44</strain>
    </source>
</reference>
<dbReference type="Gene3D" id="2.130.10.10">
    <property type="entry name" value="YVTN repeat-like/Quinoprotein amine dehydrogenase"/>
    <property type="match status" value="1"/>
</dbReference>
<accession>M1CLW0</accession>
<feature type="region of interest" description="Disordered" evidence="1">
    <location>
        <begin position="1"/>
        <end position="22"/>
    </location>
</feature>
<dbReference type="eggNOG" id="KOG1036">
    <property type="taxonomic scope" value="Eukaryota"/>
</dbReference>
<keyword evidence="3" id="KW-1185">Reference proteome</keyword>